<feature type="transmembrane region" description="Helical" evidence="11">
    <location>
        <begin position="632"/>
        <end position="649"/>
    </location>
</feature>
<dbReference type="CDD" id="cd16024">
    <property type="entry name" value="GPI_EPT_2"/>
    <property type="match status" value="1"/>
</dbReference>
<evidence type="ECO:0000256" key="1">
    <source>
        <dbReference type="ARBA" id="ARBA00004477"/>
    </source>
</evidence>
<comment type="pathway">
    <text evidence="2">Glycolipid biosynthesis; glycosylphosphatidylinositol-anchor biosynthesis.</text>
</comment>
<sequence>MNLALECTIICNLVVFLFGFTLLCYGFFPLSYSTSTKSSIGDFPRTENASFNRQPYTTRAVLVVIDALRMDFISKKDNMKFTNQLILEEKACLYRLQAHPPTVTMPRIKALTSGALPSFVDVVLNLGCSEMTLDTFLYQMRQQQQRIVFYGDNTWTHMFPDMFERKGANEDSFFVNDFYEGDQNITANVQSELKTYDWNLMILHYLGLDHVGHVEGPFSNKMPGKLREMDSVIEIIYKALFESYSNATKPVVIITSDHGMRDSGGHGGSTTSETNVPLLIINGDCSESNETFLQIDFAPTVSTLMGVAIPNASIGSIIQPMLSGMKKEELLYAMFYNTQRLVSKAKSFLESGNQFFSNEIYQQYEEAKNVHREWMKQQYLNETSFHRATVLYQLVSKRLSRLLIANHKQHNFLCIAIGVFIMISCAVVAIMQVIIVQMTRTEPNVSIRFIPFLNHIFMLYCGLRLLSYFNGHLTIGLFDVILLITVFIFITNFQILKSTFNIINNTQKKLSFKNNTIFQLMFVGFLFHCVSFASSSYIEEEHQTWYYFTNTAIVAIALTRIINMNSTIAFLNLRNYEHYYLTMACKERRLYCVYSVVILFMHSFIRRINQTGDKWQQISDISDWLMTEEHRLFLSLVTILGLFGIVFQVSLLGGLYTNILCVITALFIYCYHSISGELFGSEIVCGTILNFIPFSSRFSPLLTLICLKLTIIFFVGLITSIYHSFIRNNKWDSCWSNNKFYNECVKISVLVIALLQKPYNVVLTAALLFSSDFLKKSIDSITKPGYTNLMLNTVMHYWLGKTFFFYQVIHN</sequence>
<comment type="subcellular location">
    <subcellularLocation>
        <location evidence="1">Endoplasmic reticulum membrane</location>
        <topology evidence="1">Multi-pass membrane protein</topology>
    </subcellularLocation>
</comment>
<dbReference type="InterPro" id="IPR017850">
    <property type="entry name" value="Alkaline_phosphatase_core_sf"/>
</dbReference>
<protein>
    <submittedName>
        <fullName evidence="13">Putative glycosylphosphatidylinositol anchor synthesis protein</fullName>
    </submittedName>
</protein>
<keyword evidence="5" id="KW-0808">Transferase</keyword>
<evidence type="ECO:0000256" key="9">
    <source>
        <dbReference type="ARBA" id="ARBA00023136"/>
    </source>
</evidence>
<dbReference type="AlphaFoldDB" id="A0A2M4CJ62"/>
<feature type="transmembrane region" description="Helical" evidence="11">
    <location>
        <begin position="410"/>
        <end position="435"/>
    </location>
</feature>
<feature type="transmembrane region" description="Helical" evidence="11">
    <location>
        <begin position="517"/>
        <end position="538"/>
    </location>
</feature>
<evidence type="ECO:0000313" key="13">
    <source>
        <dbReference type="EMBL" id="MBW65400.1"/>
    </source>
</evidence>
<dbReference type="Gene3D" id="3.40.720.10">
    <property type="entry name" value="Alkaline Phosphatase, subunit A"/>
    <property type="match status" value="1"/>
</dbReference>
<keyword evidence="7" id="KW-0256">Endoplasmic reticulum</keyword>
<dbReference type="PANTHER" id="PTHR23072:SF0">
    <property type="entry name" value="GPI ETHANOLAMINE PHOSPHATE TRANSFERASE 2"/>
    <property type="match status" value="1"/>
</dbReference>
<dbReference type="InterPro" id="IPR045687">
    <property type="entry name" value="PIGG/GPI7_C"/>
</dbReference>
<keyword evidence="4" id="KW-0337">GPI-anchor biosynthesis</keyword>
<evidence type="ECO:0000256" key="5">
    <source>
        <dbReference type="ARBA" id="ARBA00022679"/>
    </source>
</evidence>
<keyword evidence="10" id="KW-0325">Glycoprotein</keyword>
<evidence type="ECO:0000256" key="8">
    <source>
        <dbReference type="ARBA" id="ARBA00022989"/>
    </source>
</evidence>
<feature type="transmembrane region" description="Helical" evidence="11">
    <location>
        <begin position="747"/>
        <end position="769"/>
    </location>
</feature>
<dbReference type="Pfam" id="PF19316">
    <property type="entry name" value="PIGO_PIGG"/>
    <property type="match status" value="1"/>
</dbReference>
<dbReference type="InterPro" id="IPR002591">
    <property type="entry name" value="Phosphodiest/P_Trfase"/>
</dbReference>
<evidence type="ECO:0000256" key="3">
    <source>
        <dbReference type="ARBA" id="ARBA00005315"/>
    </source>
</evidence>
<dbReference type="VEuPathDB" id="VectorBase:ADAC000253"/>
<dbReference type="UniPathway" id="UPA00196"/>
<feature type="transmembrane region" description="Helical" evidence="11">
    <location>
        <begin position="475"/>
        <end position="496"/>
    </location>
</feature>
<evidence type="ECO:0000256" key="10">
    <source>
        <dbReference type="ARBA" id="ARBA00023180"/>
    </source>
</evidence>
<feature type="transmembrane region" description="Helical" evidence="11">
    <location>
        <begin position="789"/>
        <end position="809"/>
    </location>
</feature>
<proteinExistence type="inferred from homology"/>
<dbReference type="GO" id="GO:0051267">
    <property type="term" value="F:CP2 mannose-ethanolamine phosphotransferase activity"/>
    <property type="evidence" value="ECO:0007669"/>
    <property type="project" value="TreeGrafter"/>
</dbReference>
<evidence type="ECO:0000256" key="7">
    <source>
        <dbReference type="ARBA" id="ARBA00022824"/>
    </source>
</evidence>
<dbReference type="GO" id="GO:0005789">
    <property type="term" value="C:endoplasmic reticulum membrane"/>
    <property type="evidence" value="ECO:0007669"/>
    <property type="project" value="UniProtKB-SubCell"/>
</dbReference>
<evidence type="ECO:0000256" key="11">
    <source>
        <dbReference type="SAM" id="Phobius"/>
    </source>
</evidence>
<dbReference type="FunFam" id="3.40.720.10:FF:000133">
    <property type="entry name" value="GPI ethanolamine phosphate transferase 2-like Protein"/>
    <property type="match status" value="1"/>
</dbReference>
<name>A0A2M4CJ62_ANODA</name>
<keyword evidence="9 11" id="KW-0472">Membrane</keyword>
<dbReference type="VEuPathDB" id="VectorBase:ADAR2_006995"/>
<feature type="transmembrane region" description="Helical" evidence="11">
    <location>
        <begin position="701"/>
        <end position="726"/>
    </location>
</feature>
<evidence type="ECO:0000256" key="2">
    <source>
        <dbReference type="ARBA" id="ARBA00004687"/>
    </source>
</evidence>
<organism evidence="13">
    <name type="scientific">Anopheles darlingi</name>
    <name type="common">Mosquito</name>
    <dbReference type="NCBI Taxonomy" id="43151"/>
    <lineage>
        <taxon>Eukaryota</taxon>
        <taxon>Metazoa</taxon>
        <taxon>Ecdysozoa</taxon>
        <taxon>Arthropoda</taxon>
        <taxon>Hexapoda</taxon>
        <taxon>Insecta</taxon>
        <taxon>Pterygota</taxon>
        <taxon>Neoptera</taxon>
        <taxon>Endopterygota</taxon>
        <taxon>Diptera</taxon>
        <taxon>Nematocera</taxon>
        <taxon>Culicoidea</taxon>
        <taxon>Culicidae</taxon>
        <taxon>Anophelinae</taxon>
        <taxon>Anopheles</taxon>
    </lineage>
</organism>
<comment type="similarity">
    <text evidence="3">Belongs to the PIGG/PIGN/PIGO family. PIGG subfamily.</text>
</comment>
<keyword evidence="8 11" id="KW-1133">Transmembrane helix</keyword>
<dbReference type="InterPro" id="IPR039527">
    <property type="entry name" value="PIGG/GPI7"/>
</dbReference>
<feature type="transmembrane region" description="Helical" evidence="11">
    <location>
        <begin position="447"/>
        <end position="469"/>
    </location>
</feature>
<dbReference type="SUPFAM" id="SSF53649">
    <property type="entry name" value="Alkaline phosphatase-like"/>
    <property type="match status" value="1"/>
</dbReference>
<dbReference type="GO" id="GO:0006506">
    <property type="term" value="P:GPI anchor biosynthetic process"/>
    <property type="evidence" value="ECO:0007669"/>
    <property type="project" value="UniProtKB-UniPathway"/>
</dbReference>
<dbReference type="PANTHER" id="PTHR23072">
    <property type="entry name" value="PHOSPHATIDYLINOSITOL GLYCAN-RELATED"/>
    <property type="match status" value="1"/>
</dbReference>
<evidence type="ECO:0000259" key="12">
    <source>
        <dbReference type="Pfam" id="PF19316"/>
    </source>
</evidence>
<dbReference type="Pfam" id="PF01663">
    <property type="entry name" value="Phosphodiest"/>
    <property type="match status" value="1"/>
</dbReference>
<keyword evidence="6 11" id="KW-0812">Transmembrane</keyword>
<reference evidence="13" key="1">
    <citation type="submission" date="2018-01" db="EMBL/GenBank/DDBJ databases">
        <title>An insight into the sialome of Amazonian anophelines.</title>
        <authorList>
            <person name="Ribeiro J.M."/>
            <person name="Scarpassa V."/>
            <person name="Calvo E."/>
        </authorList>
    </citation>
    <scope>NUCLEOTIDE SEQUENCE</scope>
</reference>
<feature type="transmembrane region" description="Helical" evidence="11">
    <location>
        <begin position="544"/>
        <end position="562"/>
    </location>
</feature>
<evidence type="ECO:0000256" key="6">
    <source>
        <dbReference type="ARBA" id="ARBA00022692"/>
    </source>
</evidence>
<accession>A0A2M4CJ62</accession>
<dbReference type="EMBL" id="GGFL01001222">
    <property type="protein sequence ID" value="MBW65400.1"/>
    <property type="molecule type" value="Transcribed_RNA"/>
</dbReference>
<feature type="transmembrane region" description="Helical" evidence="11">
    <location>
        <begin position="7"/>
        <end position="28"/>
    </location>
</feature>
<feature type="domain" description="GPI ethanolamine phosphate transferase 2 C-terminal" evidence="12">
    <location>
        <begin position="503"/>
        <end position="801"/>
    </location>
</feature>
<dbReference type="InterPro" id="IPR037674">
    <property type="entry name" value="PIG-G_N"/>
</dbReference>
<evidence type="ECO:0000256" key="4">
    <source>
        <dbReference type="ARBA" id="ARBA00022502"/>
    </source>
</evidence>